<accession>H1Z2M1</accession>
<evidence type="ECO:0000313" key="1">
    <source>
        <dbReference type="EMBL" id="EHQ36424.1"/>
    </source>
</evidence>
<name>H1Z2M1_9EURY</name>
<proteinExistence type="predicted"/>
<dbReference type="Proteomes" id="UP000005741">
    <property type="component" value="Chromosome"/>
</dbReference>
<dbReference type="EMBL" id="CM001436">
    <property type="protein sequence ID" value="EHQ36424.1"/>
    <property type="molecule type" value="Genomic_DNA"/>
</dbReference>
<reference evidence="1 2" key="1">
    <citation type="submission" date="2011-10" db="EMBL/GenBank/DDBJ databases">
        <title>The Improved High-Quality Draft genome of Methanoplanus limicola DSM 2279.</title>
        <authorList>
            <consortium name="US DOE Joint Genome Institute (JGI-PGF)"/>
            <person name="Lucas S."/>
            <person name="Copeland A."/>
            <person name="Lapidus A."/>
            <person name="Glavina del Rio T."/>
            <person name="Dalin E."/>
            <person name="Tice H."/>
            <person name="Bruce D."/>
            <person name="Goodwin L."/>
            <person name="Pitluck S."/>
            <person name="Peters L."/>
            <person name="Mikhailova N."/>
            <person name="Lu M."/>
            <person name="Kyrpides N."/>
            <person name="Mavromatis K."/>
            <person name="Ivanova N."/>
            <person name="Markowitz V."/>
            <person name="Cheng J.-F."/>
            <person name="Hugenholtz P."/>
            <person name="Woyke T."/>
            <person name="Wu D."/>
            <person name="Wirth R."/>
            <person name="Brambilla E.-M."/>
            <person name="Klenk H.-P."/>
            <person name="Eisen J.A."/>
        </authorList>
    </citation>
    <scope>NUCLEOTIDE SEQUENCE [LARGE SCALE GENOMIC DNA]</scope>
    <source>
        <strain evidence="1 2">DSM 2279</strain>
    </source>
</reference>
<evidence type="ECO:0000313" key="2">
    <source>
        <dbReference type="Proteomes" id="UP000005741"/>
    </source>
</evidence>
<sequence length="54" mass="6178">MQVVIKTPDGKLDTVEMKDTMWLQTGDILPDGSEVIELKYPDDIDDDMEALDMY</sequence>
<dbReference type="RefSeq" id="WP_004078681.1">
    <property type="nucleotide sequence ID" value="NZ_CM001436.1"/>
</dbReference>
<dbReference type="InParanoid" id="H1Z2M1"/>
<dbReference type="OrthoDB" id="104669at2157"/>
<protein>
    <submittedName>
        <fullName evidence="1">Uncharacterized protein</fullName>
    </submittedName>
</protein>
<organism evidence="1 2">
    <name type="scientific">Methanoplanus limicola DSM 2279</name>
    <dbReference type="NCBI Taxonomy" id="937775"/>
    <lineage>
        <taxon>Archaea</taxon>
        <taxon>Methanobacteriati</taxon>
        <taxon>Methanobacteriota</taxon>
        <taxon>Stenosarchaea group</taxon>
        <taxon>Methanomicrobia</taxon>
        <taxon>Methanomicrobiales</taxon>
        <taxon>Methanomicrobiaceae</taxon>
        <taxon>Methanoplanus</taxon>
    </lineage>
</organism>
<dbReference type="HOGENOM" id="CLU_2875052_0_0_2"/>
<keyword evidence="2" id="KW-1185">Reference proteome</keyword>
<gene>
    <name evidence="1" type="ORF">Metlim_2373</name>
</gene>
<dbReference type="AlphaFoldDB" id="H1Z2M1"/>